<dbReference type="PANTHER" id="PTHR33969">
    <property type="entry name" value="SEGREGATION AND CONDENSATION PROTEIN A"/>
    <property type="match status" value="1"/>
</dbReference>
<sequence length="251" mass="28779">MSYEVALESFEGPLDLLLFLIQKNKIDIYDIPIVQVTRQYLSYIYKWQEMDLEIASEFIVMASRLLEIKSRTLLPRTTPEEESEEEMRAALVSQLLDYQVFKKISTYLENREMAELGTLAKEPEYIPGLVQERPVEIKGEDLAKAFRGVIAMYRDDHLLKSYSGQILRDNFTVEEKIDLIRGRVSNGTGEAVPFSDLLIGHGQKEEVVVTLLAVLELFKGGEIAIRQRGLFQEIIIEEGWMVDGESTDNHD</sequence>
<accession>A0A1H3EG68</accession>
<keyword evidence="1 3" id="KW-0159">Chromosome partition</keyword>
<dbReference type="AlphaFoldDB" id="A0A1H3EG68"/>
<dbReference type="RefSeq" id="WP_090244346.1">
    <property type="nucleotide sequence ID" value="NZ_FNOU01000007.1"/>
</dbReference>
<comment type="function">
    <text evidence="3">Participates in chromosomal partition during cell division. May act via the formation of a condensin-like complex containing Smc and ScpB that pull DNA away from mid-cell into both cell halves.</text>
</comment>
<dbReference type="Gene3D" id="6.10.250.2410">
    <property type="match status" value="1"/>
</dbReference>
<gene>
    <name evidence="3" type="primary">scpA</name>
    <name evidence="4" type="ORF">SAMN04488579_10720</name>
</gene>
<organism evidence="4 5">
    <name type="scientific">Eubacterium barkeri</name>
    <name type="common">Clostridium barkeri</name>
    <dbReference type="NCBI Taxonomy" id="1528"/>
    <lineage>
        <taxon>Bacteria</taxon>
        <taxon>Bacillati</taxon>
        <taxon>Bacillota</taxon>
        <taxon>Clostridia</taxon>
        <taxon>Eubacteriales</taxon>
        <taxon>Eubacteriaceae</taxon>
        <taxon>Eubacterium</taxon>
    </lineage>
</organism>
<dbReference type="GO" id="GO:0051301">
    <property type="term" value="P:cell division"/>
    <property type="evidence" value="ECO:0007669"/>
    <property type="project" value="UniProtKB-KW"/>
</dbReference>
<dbReference type="EMBL" id="FNOU01000007">
    <property type="protein sequence ID" value="SDX76919.1"/>
    <property type="molecule type" value="Genomic_DNA"/>
</dbReference>
<dbReference type="Gene3D" id="1.10.10.580">
    <property type="entry name" value="Structural maintenance of chromosome 1. Chain E"/>
    <property type="match status" value="1"/>
</dbReference>
<dbReference type="OrthoDB" id="9811016at2"/>
<dbReference type="InterPro" id="IPR003768">
    <property type="entry name" value="ScpA"/>
</dbReference>
<evidence type="ECO:0000256" key="3">
    <source>
        <dbReference type="HAMAP-Rule" id="MF_01805"/>
    </source>
</evidence>
<evidence type="ECO:0000313" key="5">
    <source>
        <dbReference type="Proteomes" id="UP000199652"/>
    </source>
</evidence>
<comment type="subunit">
    <text evidence="3">Component of a cohesin-like complex composed of ScpA, ScpB and the Smc homodimer, in which ScpA and ScpB bind to the head domain of Smc. The presence of the three proteins is required for the association of the complex with DNA.</text>
</comment>
<keyword evidence="3" id="KW-0132">Cell division</keyword>
<evidence type="ECO:0000256" key="2">
    <source>
        <dbReference type="ARBA" id="ARBA00044777"/>
    </source>
</evidence>
<keyword evidence="3" id="KW-0963">Cytoplasm</keyword>
<dbReference type="PANTHER" id="PTHR33969:SF2">
    <property type="entry name" value="SEGREGATION AND CONDENSATION PROTEIN A"/>
    <property type="match status" value="1"/>
</dbReference>
<proteinExistence type="inferred from homology"/>
<comment type="similarity">
    <text evidence="3">Belongs to the ScpA family.</text>
</comment>
<dbReference type="GO" id="GO:0007059">
    <property type="term" value="P:chromosome segregation"/>
    <property type="evidence" value="ECO:0007669"/>
    <property type="project" value="UniProtKB-UniRule"/>
</dbReference>
<dbReference type="Pfam" id="PF02616">
    <property type="entry name" value="SMC_ScpA"/>
    <property type="match status" value="1"/>
</dbReference>
<dbReference type="HAMAP" id="MF_01805">
    <property type="entry name" value="ScpA"/>
    <property type="match status" value="1"/>
</dbReference>
<keyword evidence="5" id="KW-1185">Reference proteome</keyword>
<dbReference type="STRING" id="1528.SAMN04488579_10720"/>
<dbReference type="InterPro" id="IPR023093">
    <property type="entry name" value="ScpA-like_C"/>
</dbReference>
<keyword evidence="3" id="KW-0131">Cell cycle</keyword>
<protein>
    <recommendedName>
        <fullName evidence="2 3">Segregation and condensation protein A</fullName>
    </recommendedName>
</protein>
<evidence type="ECO:0000256" key="1">
    <source>
        <dbReference type="ARBA" id="ARBA00022829"/>
    </source>
</evidence>
<dbReference type="GO" id="GO:0006260">
    <property type="term" value="P:DNA replication"/>
    <property type="evidence" value="ECO:0007669"/>
    <property type="project" value="UniProtKB-UniRule"/>
</dbReference>
<name>A0A1H3EG68_EUBBA</name>
<comment type="subcellular location">
    <subcellularLocation>
        <location evidence="3">Cytoplasm</location>
    </subcellularLocation>
    <text evidence="3">Associated with two foci at the outer edges of the nucleoid region in young cells, and at four foci within both cell halves in older cells.</text>
</comment>
<evidence type="ECO:0000313" key="4">
    <source>
        <dbReference type="EMBL" id="SDX76919.1"/>
    </source>
</evidence>
<dbReference type="Proteomes" id="UP000199652">
    <property type="component" value="Unassembled WGS sequence"/>
</dbReference>
<reference evidence="5" key="1">
    <citation type="submission" date="2016-10" db="EMBL/GenBank/DDBJ databases">
        <authorList>
            <person name="Varghese N."/>
            <person name="Submissions S."/>
        </authorList>
    </citation>
    <scope>NUCLEOTIDE SEQUENCE [LARGE SCALE GENOMIC DNA]</scope>
    <source>
        <strain evidence="5">VPI 5359</strain>
    </source>
</reference>
<dbReference type="GO" id="GO:0005737">
    <property type="term" value="C:cytoplasm"/>
    <property type="evidence" value="ECO:0007669"/>
    <property type="project" value="UniProtKB-SubCell"/>
</dbReference>